<dbReference type="SUPFAM" id="SSF54637">
    <property type="entry name" value="Thioesterase/thiol ester dehydrase-isomerase"/>
    <property type="match status" value="1"/>
</dbReference>
<feature type="domain" description="Acyl-CoA thioesterase-like N-terminal HotDog" evidence="2">
    <location>
        <begin position="63"/>
        <end position="137"/>
    </location>
</feature>
<dbReference type="InterPro" id="IPR049449">
    <property type="entry name" value="TesB_ACOT8-like_N"/>
</dbReference>
<protein>
    <recommendedName>
        <fullName evidence="6">Thioesterase family protein</fullName>
    </recommendedName>
</protein>
<feature type="domain" description="Acyl-CoA thioesterase-like C-terminal" evidence="3">
    <location>
        <begin position="191"/>
        <end position="335"/>
    </location>
</feature>
<reference evidence="4" key="1">
    <citation type="submission" date="2023-06" db="EMBL/GenBank/DDBJ databases">
        <title>Conoideocrella luteorostrata (Hypocreales: Clavicipitaceae), a potential biocontrol fungus for elongate hemlock scale in United States Christmas tree production areas.</title>
        <authorList>
            <person name="Barrett H."/>
            <person name="Lovett B."/>
            <person name="Macias A.M."/>
            <person name="Stajich J.E."/>
            <person name="Kasson M.T."/>
        </authorList>
    </citation>
    <scope>NUCLEOTIDE SEQUENCE</scope>
    <source>
        <strain evidence="4">ARSEF 14590</strain>
    </source>
</reference>
<dbReference type="Gene3D" id="2.40.160.210">
    <property type="entry name" value="Acyl-CoA thioesterase, double hotdog domain"/>
    <property type="match status" value="1"/>
</dbReference>
<evidence type="ECO:0000313" key="4">
    <source>
        <dbReference type="EMBL" id="KAK2591763.1"/>
    </source>
</evidence>
<dbReference type="PANTHER" id="PTHR38110:SF1">
    <property type="entry name" value="THIOESTERASE DOMAIN-CONTAINING PROTEIN"/>
    <property type="match status" value="1"/>
</dbReference>
<comment type="caution">
    <text evidence="4">The sequence shown here is derived from an EMBL/GenBank/DDBJ whole genome shotgun (WGS) entry which is preliminary data.</text>
</comment>
<name>A0AAJ0FUK6_9HYPO</name>
<accession>A0AAJ0FUK6</accession>
<dbReference type="AlphaFoldDB" id="A0AAJ0FUK6"/>
<feature type="region of interest" description="Disordered" evidence="1">
    <location>
        <begin position="1"/>
        <end position="22"/>
    </location>
</feature>
<evidence type="ECO:0000256" key="1">
    <source>
        <dbReference type="SAM" id="MobiDB-lite"/>
    </source>
</evidence>
<sequence>MSSNKAAWGPDQAEDEDDFTPPSLEQLTQVSRLSDNIFSIDLSTELCVGTVFVISVFPANIHQTNIVPNGGYVASILLRAAQEYLTPHDQRNTLKIHIQYLNRTTSGPAYILVEEAKIGRNTSVLHISLLQQAMLESAPWLPPNPKAEVVAYVTNTNLDNEQGLTLNTGWTLQQEPLPADLSKIREDEDPNWKRLYIPMMKRVSSFNTLEYYFQRKGHTSPSMQDYWLRCANGENFTDTALGYVADAAAALIPEAFRQRDGDRPLKPGEIAIDQAFWYPTVTMGIDVKRKLAEGGEEWLRMRAASKAMNNGRSDMEIVIFNAKGELVALSHHVALAVDFSRNLKEKKRPESKM</sequence>
<evidence type="ECO:0008006" key="6">
    <source>
        <dbReference type="Google" id="ProtNLM"/>
    </source>
</evidence>
<dbReference type="Pfam" id="PF20789">
    <property type="entry name" value="4HBT_3C"/>
    <property type="match status" value="1"/>
</dbReference>
<organism evidence="4 5">
    <name type="scientific">Conoideocrella luteorostrata</name>
    <dbReference type="NCBI Taxonomy" id="1105319"/>
    <lineage>
        <taxon>Eukaryota</taxon>
        <taxon>Fungi</taxon>
        <taxon>Dikarya</taxon>
        <taxon>Ascomycota</taxon>
        <taxon>Pezizomycotina</taxon>
        <taxon>Sordariomycetes</taxon>
        <taxon>Hypocreomycetidae</taxon>
        <taxon>Hypocreales</taxon>
        <taxon>Clavicipitaceae</taxon>
        <taxon>Conoideocrella</taxon>
    </lineage>
</organism>
<keyword evidence="5" id="KW-1185">Reference proteome</keyword>
<dbReference type="InterPro" id="IPR042171">
    <property type="entry name" value="Acyl-CoA_hotdog"/>
</dbReference>
<dbReference type="InterPro" id="IPR029069">
    <property type="entry name" value="HotDog_dom_sf"/>
</dbReference>
<dbReference type="Proteomes" id="UP001251528">
    <property type="component" value="Unassembled WGS sequence"/>
</dbReference>
<evidence type="ECO:0000259" key="3">
    <source>
        <dbReference type="Pfam" id="PF20789"/>
    </source>
</evidence>
<proteinExistence type="predicted"/>
<evidence type="ECO:0000313" key="5">
    <source>
        <dbReference type="Proteomes" id="UP001251528"/>
    </source>
</evidence>
<dbReference type="EMBL" id="JASWJB010000311">
    <property type="protein sequence ID" value="KAK2591763.1"/>
    <property type="molecule type" value="Genomic_DNA"/>
</dbReference>
<evidence type="ECO:0000259" key="2">
    <source>
        <dbReference type="Pfam" id="PF13622"/>
    </source>
</evidence>
<dbReference type="InterPro" id="IPR052389">
    <property type="entry name" value="Sec_Metab_Biosynth-Assoc"/>
</dbReference>
<dbReference type="Pfam" id="PF13622">
    <property type="entry name" value="4HBT_3"/>
    <property type="match status" value="1"/>
</dbReference>
<dbReference type="PANTHER" id="PTHR38110">
    <property type="entry name" value="CHROMOSOME 23, WHOLE GENOME SHOTGUN SEQUENCE"/>
    <property type="match status" value="1"/>
</dbReference>
<dbReference type="InterPro" id="IPR049450">
    <property type="entry name" value="ACOT8-like_C"/>
</dbReference>
<gene>
    <name evidence="4" type="ORF">QQS21_010553</name>
</gene>